<dbReference type="PROSITE" id="PS51741">
    <property type="entry name" value="F_BAR"/>
    <property type="match status" value="1"/>
</dbReference>
<dbReference type="InterPro" id="IPR027267">
    <property type="entry name" value="AH/BAR_dom_sf"/>
</dbReference>
<organism evidence="5 6">
    <name type="scientific">Didymodactylos carnosus</name>
    <dbReference type="NCBI Taxonomy" id="1234261"/>
    <lineage>
        <taxon>Eukaryota</taxon>
        <taxon>Metazoa</taxon>
        <taxon>Spiralia</taxon>
        <taxon>Gnathifera</taxon>
        <taxon>Rotifera</taxon>
        <taxon>Eurotatoria</taxon>
        <taxon>Bdelloidea</taxon>
        <taxon>Philodinida</taxon>
        <taxon>Philodinidae</taxon>
        <taxon>Didymodactylos</taxon>
    </lineage>
</organism>
<dbReference type="EMBL" id="CAJOBA010040969">
    <property type="protein sequence ID" value="CAF4104419.1"/>
    <property type="molecule type" value="Genomic_DNA"/>
</dbReference>
<dbReference type="PANTHER" id="PTHR23065">
    <property type="entry name" value="PROLINE-SERINE-THREONINE PHOSPHATASE INTERACTING PROTEIN 1"/>
    <property type="match status" value="1"/>
</dbReference>
<proteinExistence type="predicted"/>
<dbReference type="GO" id="GO:0007010">
    <property type="term" value="P:cytoskeleton organization"/>
    <property type="evidence" value="ECO:0007669"/>
    <property type="project" value="TreeGrafter"/>
</dbReference>
<feature type="non-terminal residue" evidence="5">
    <location>
        <position position="1"/>
    </location>
</feature>
<dbReference type="GO" id="GO:0097320">
    <property type="term" value="P:plasma membrane tubulation"/>
    <property type="evidence" value="ECO:0007669"/>
    <property type="project" value="TreeGrafter"/>
</dbReference>
<dbReference type="GO" id="GO:0005768">
    <property type="term" value="C:endosome"/>
    <property type="evidence" value="ECO:0007669"/>
    <property type="project" value="TreeGrafter"/>
</dbReference>
<dbReference type="Gene3D" id="1.20.1270.60">
    <property type="entry name" value="Arfaptin homology (AH) domain/BAR domain"/>
    <property type="match status" value="1"/>
</dbReference>
<dbReference type="InterPro" id="IPR031160">
    <property type="entry name" value="F_BAR_dom"/>
</dbReference>
<dbReference type="GO" id="GO:0030100">
    <property type="term" value="P:regulation of endocytosis"/>
    <property type="evidence" value="ECO:0007669"/>
    <property type="project" value="TreeGrafter"/>
</dbReference>
<evidence type="ECO:0000313" key="5">
    <source>
        <dbReference type="EMBL" id="CAF4104419.1"/>
    </source>
</evidence>
<accession>A0A8S2QH27</accession>
<sequence length="157" mass="18378">MRAQKPWAKLYTKVDKYKREYHTATKNLKMAETQENNSKLDAAVTLEQKQKATDKVDKCRKEKEGAKQKYTEAIQELNRYNPKYMDDMNEVFMRCQAFEKDRLTSFRDFIGKTQKCLDLSSRPQLPTIVQQFSQSIKSMDADTDLRVWSDTNGAGMK</sequence>
<dbReference type="SUPFAM" id="SSF103657">
    <property type="entry name" value="BAR/IMD domain-like"/>
    <property type="match status" value="1"/>
</dbReference>
<name>A0A8S2QH27_9BILA</name>
<evidence type="ECO:0000259" key="3">
    <source>
        <dbReference type="PROSITE" id="PS51741"/>
    </source>
</evidence>
<comment type="caution">
    <text evidence="5">The sequence shown here is derived from an EMBL/GenBank/DDBJ whole genome shotgun (WGS) entry which is preliminary data.</text>
</comment>
<dbReference type="Proteomes" id="UP000677228">
    <property type="component" value="Unassembled WGS sequence"/>
</dbReference>
<dbReference type="EMBL" id="CAJNOK010019394">
    <property type="protein sequence ID" value="CAF1298672.1"/>
    <property type="molecule type" value="Genomic_DNA"/>
</dbReference>
<evidence type="ECO:0000256" key="2">
    <source>
        <dbReference type="SAM" id="Coils"/>
    </source>
</evidence>
<reference evidence="5" key="1">
    <citation type="submission" date="2021-02" db="EMBL/GenBank/DDBJ databases">
        <authorList>
            <person name="Nowell W R."/>
        </authorList>
    </citation>
    <scope>NUCLEOTIDE SEQUENCE</scope>
</reference>
<dbReference type="AlphaFoldDB" id="A0A8S2QH27"/>
<dbReference type="Proteomes" id="UP000682733">
    <property type="component" value="Unassembled WGS sequence"/>
</dbReference>
<feature type="domain" description="F-BAR" evidence="3">
    <location>
        <begin position="1"/>
        <end position="144"/>
    </location>
</feature>
<evidence type="ECO:0000256" key="1">
    <source>
        <dbReference type="PROSITE-ProRule" id="PRU01077"/>
    </source>
</evidence>
<protein>
    <recommendedName>
        <fullName evidence="3">F-BAR domain-containing protein</fullName>
    </recommendedName>
</protein>
<evidence type="ECO:0000313" key="4">
    <source>
        <dbReference type="EMBL" id="CAF1298672.1"/>
    </source>
</evidence>
<gene>
    <name evidence="4" type="ORF">OVA965_LOCUS28427</name>
    <name evidence="5" type="ORF">TMI583_LOCUS29179</name>
</gene>
<dbReference type="PANTHER" id="PTHR23065:SF11">
    <property type="entry name" value="SYNDAPIN, ISOFORM C"/>
    <property type="match status" value="1"/>
</dbReference>
<evidence type="ECO:0000313" key="6">
    <source>
        <dbReference type="Proteomes" id="UP000682733"/>
    </source>
</evidence>
<dbReference type="GO" id="GO:0005886">
    <property type="term" value="C:plasma membrane"/>
    <property type="evidence" value="ECO:0007669"/>
    <property type="project" value="TreeGrafter"/>
</dbReference>
<feature type="coiled-coil region" evidence="2">
    <location>
        <begin position="14"/>
        <end position="76"/>
    </location>
</feature>
<dbReference type="GO" id="GO:0005543">
    <property type="term" value="F:phospholipid binding"/>
    <property type="evidence" value="ECO:0007669"/>
    <property type="project" value="TreeGrafter"/>
</dbReference>
<keyword evidence="1 2" id="KW-0175">Coiled coil</keyword>